<reference evidence="7 8" key="1">
    <citation type="submission" date="2023-02" db="EMBL/GenBank/DDBJ databases">
        <title>Complete genome sequence of a novel bacterium Oceanimonas sp. NTOU-MSR1 isolated from marine coast sediment.</title>
        <authorList>
            <person name="Yang H.-T."/>
            <person name="Chen Y.-L."/>
            <person name="Ho Y.-N."/>
        </authorList>
    </citation>
    <scope>NUCLEOTIDE SEQUENCE [LARGE SCALE GENOMIC DNA]</scope>
    <source>
        <strain evidence="7 8">NTOU-MSR1</strain>
    </source>
</reference>
<sequence>MKPWILLALVLPLAGCTLTAEPERDTTPEYDLTDMDRDGVITARDNCLDSALNSSVDNDGCGGSENQVLQQDIVVLFAHDKSNITPKYQDEINRMASFMAENPELKLLLEGHASQVGTSEYNLALSKRRAQAVRHALMQQGVPGERLEIIGYGESKPLIMGDDEQAAAANRRVVGALTNMREGVRMRWNVYSMEPSSEQ</sequence>
<dbReference type="InterPro" id="IPR036737">
    <property type="entry name" value="OmpA-like_sf"/>
</dbReference>
<dbReference type="PROSITE" id="PS51123">
    <property type="entry name" value="OMPA_2"/>
    <property type="match status" value="1"/>
</dbReference>
<evidence type="ECO:0000313" key="8">
    <source>
        <dbReference type="Proteomes" id="UP001223802"/>
    </source>
</evidence>
<dbReference type="PANTHER" id="PTHR30329">
    <property type="entry name" value="STATOR ELEMENT OF FLAGELLAR MOTOR COMPLEX"/>
    <property type="match status" value="1"/>
</dbReference>
<keyword evidence="2 4" id="KW-0472">Membrane</keyword>
<name>A0AA50KR42_9GAMM</name>
<gene>
    <name evidence="7" type="ORF">PU634_03965</name>
</gene>
<organism evidence="7 8">
    <name type="scientific">Oceanimonas pelagia</name>
    <dbReference type="NCBI Taxonomy" id="3028314"/>
    <lineage>
        <taxon>Bacteria</taxon>
        <taxon>Pseudomonadati</taxon>
        <taxon>Pseudomonadota</taxon>
        <taxon>Gammaproteobacteria</taxon>
        <taxon>Aeromonadales</taxon>
        <taxon>Aeromonadaceae</taxon>
        <taxon>Oceanimonas</taxon>
    </lineage>
</organism>
<accession>A0AA50KR42</accession>
<dbReference type="InterPro" id="IPR050330">
    <property type="entry name" value="Bact_OuterMem_StrucFunc"/>
</dbReference>
<evidence type="ECO:0000313" key="7">
    <source>
        <dbReference type="EMBL" id="WMC11525.1"/>
    </source>
</evidence>
<dbReference type="InterPro" id="IPR028974">
    <property type="entry name" value="TSP_type-3_rpt"/>
</dbReference>
<feature type="chain" id="PRO_5041305625" evidence="5">
    <location>
        <begin position="21"/>
        <end position="199"/>
    </location>
</feature>
<dbReference type="SUPFAM" id="SSF103088">
    <property type="entry name" value="OmpA-like"/>
    <property type="match status" value="1"/>
</dbReference>
<evidence type="ECO:0000256" key="4">
    <source>
        <dbReference type="PROSITE-ProRule" id="PRU00473"/>
    </source>
</evidence>
<dbReference type="AlphaFoldDB" id="A0AA50KR42"/>
<dbReference type="Pfam" id="PF00691">
    <property type="entry name" value="OmpA"/>
    <property type="match status" value="1"/>
</dbReference>
<dbReference type="PRINTS" id="PR01021">
    <property type="entry name" value="OMPADOMAIN"/>
</dbReference>
<comment type="subcellular location">
    <subcellularLocation>
        <location evidence="1">Cell outer membrane</location>
    </subcellularLocation>
</comment>
<dbReference type="EMBL" id="CP118224">
    <property type="protein sequence ID" value="WMC11525.1"/>
    <property type="molecule type" value="Genomic_DNA"/>
</dbReference>
<feature type="domain" description="OmpA-like" evidence="6">
    <location>
        <begin position="64"/>
        <end position="181"/>
    </location>
</feature>
<evidence type="ECO:0000256" key="3">
    <source>
        <dbReference type="ARBA" id="ARBA00023237"/>
    </source>
</evidence>
<dbReference type="GO" id="GO:0009279">
    <property type="term" value="C:cell outer membrane"/>
    <property type="evidence" value="ECO:0007669"/>
    <property type="project" value="UniProtKB-SubCell"/>
</dbReference>
<dbReference type="KEGG" id="ope:PU634_03965"/>
<evidence type="ECO:0000259" key="6">
    <source>
        <dbReference type="PROSITE" id="PS51123"/>
    </source>
</evidence>
<dbReference type="RefSeq" id="WP_306762764.1">
    <property type="nucleotide sequence ID" value="NZ_CP118224.1"/>
</dbReference>
<dbReference type="PANTHER" id="PTHR30329:SF21">
    <property type="entry name" value="LIPOPROTEIN YIAD-RELATED"/>
    <property type="match status" value="1"/>
</dbReference>
<dbReference type="Gene3D" id="3.30.1330.60">
    <property type="entry name" value="OmpA-like domain"/>
    <property type="match status" value="1"/>
</dbReference>
<keyword evidence="3" id="KW-0998">Cell outer membrane</keyword>
<dbReference type="SUPFAM" id="SSF103647">
    <property type="entry name" value="TSP type-3 repeat"/>
    <property type="match status" value="1"/>
</dbReference>
<evidence type="ECO:0000256" key="2">
    <source>
        <dbReference type="ARBA" id="ARBA00023136"/>
    </source>
</evidence>
<evidence type="ECO:0000256" key="5">
    <source>
        <dbReference type="SAM" id="SignalP"/>
    </source>
</evidence>
<dbReference type="Proteomes" id="UP001223802">
    <property type="component" value="Chromosome"/>
</dbReference>
<proteinExistence type="predicted"/>
<dbReference type="InterPro" id="IPR006665">
    <property type="entry name" value="OmpA-like"/>
</dbReference>
<keyword evidence="8" id="KW-1185">Reference proteome</keyword>
<dbReference type="InterPro" id="IPR006664">
    <property type="entry name" value="OMP_bac"/>
</dbReference>
<feature type="signal peptide" evidence="5">
    <location>
        <begin position="1"/>
        <end position="20"/>
    </location>
</feature>
<keyword evidence="5" id="KW-0732">Signal</keyword>
<protein>
    <submittedName>
        <fullName evidence="7">OmpA family protein</fullName>
    </submittedName>
</protein>
<dbReference type="CDD" id="cd07185">
    <property type="entry name" value="OmpA_C-like"/>
    <property type="match status" value="1"/>
</dbReference>
<dbReference type="GO" id="GO:0005509">
    <property type="term" value="F:calcium ion binding"/>
    <property type="evidence" value="ECO:0007669"/>
    <property type="project" value="InterPro"/>
</dbReference>
<evidence type="ECO:0000256" key="1">
    <source>
        <dbReference type="ARBA" id="ARBA00004442"/>
    </source>
</evidence>